<dbReference type="RefSeq" id="WP_169412337.1">
    <property type="nucleotide sequence ID" value="NZ_JAAXKZ010000026.1"/>
</dbReference>
<protein>
    <submittedName>
        <fullName evidence="4">Beta-lactamase family protein</fullName>
    </submittedName>
</protein>
<dbReference type="InterPro" id="IPR001466">
    <property type="entry name" value="Beta-lactam-related"/>
</dbReference>
<feature type="chain" id="PRO_5039631570" evidence="2">
    <location>
        <begin position="24"/>
        <end position="426"/>
    </location>
</feature>
<dbReference type="InterPro" id="IPR050491">
    <property type="entry name" value="AmpC-like"/>
</dbReference>
<dbReference type="Proteomes" id="UP000586918">
    <property type="component" value="Unassembled WGS sequence"/>
</dbReference>
<dbReference type="Pfam" id="PF00144">
    <property type="entry name" value="Beta-lactamase"/>
    <property type="match status" value="1"/>
</dbReference>
<feature type="signal peptide" evidence="2">
    <location>
        <begin position="1"/>
        <end position="23"/>
    </location>
</feature>
<keyword evidence="5" id="KW-1185">Reference proteome</keyword>
<evidence type="ECO:0000313" key="4">
    <source>
        <dbReference type="EMBL" id="NMH91846.1"/>
    </source>
</evidence>
<evidence type="ECO:0000313" key="5">
    <source>
        <dbReference type="Proteomes" id="UP000586918"/>
    </source>
</evidence>
<dbReference type="InterPro" id="IPR012338">
    <property type="entry name" value="Beta-lactam/transpept-like"/>
</dbReference>
<dbReference type="Gene3D" id="3.40.710.10">
    <property type="entry name" value="DD-peptidase/beta-lactamase superfamily"/>
    <property type="match status" value="1"/>
</dbReference>
<dbReference type="AlphaFoldDB" id="A0A848DH01"/>
<reference evidence="4 5" key="1">
    <citation type="submission" date="2020-04" db="EMBL/GenBank/DDBJ databases">
        <authorList>
            <person name="Klaysubun C."/>
            <person name="Duangmal K."/>
            <person name="Lipun K."/>
        </authorList>
    </citation>
    <scope>NUCLEOTIDE SEQUENCE [LARGE SCALE GENOMIC DNA]</scope>
    <source>
        <strain evidence="4 5">DSM 45300</strain>
    </source>
</reference>
<gene>
    <name evidence="4" type="ORF">HF519_09690</name>
</gene>
<dbReference type="SUPFAM" id="SSF56601">
    <property type="entry name" value="beta-lactamase/transpeptidase-like"/>
    <property type="match status" value="1"/>
</dbReference>
<evidence type="ECO:0000256" key="1">
    <source>
        <dbReference type="SAM" id="MobiDB-lite"/>
    </source>
</evidence>
<dbReference type="PANTHER" id="PTHR46825">
    <property type="entry name" value="D-ALANYL-D-ALANINE-CARBOXYPEPTIDASE/ENDOPEPTIDASE AMPH"/>
    <property type="match status" value="1"/>
</dbReference>
<evidence type="ECO:0000259" key="3">
    <source>
        <dbReference type="Pfam" id="PF00144"/>
    </source>
</evidence>
<dbReference type="PANTHER" id="PTHR46825:SF7">
    <property type="entry name" value="D-ALANYL-D-ALANINE CARBOXYPEPTIDASE"/>
    <property type="match status" value="1"/>
</dbReference>
<feature type="domain" description="Beta-lactamase-related" evidence="3">
    <location>
        <begin position="52"/>
        <end position="384"/>
    </location>
</feature>
<accession>A0A848DH01</accession>
<name>A0A848DH01_9PSEU</name>
<sequence length="426" mass="45963">MNLIRPFAIVALSIGMLASCTSATNTPAQSSPPSAHPTTTAASADPAQAAAVDKVVQDAMKARHLRAVIVRVTTDGKEIITKAYGESMTGVPATIDMHFRNGAIAISYVSTLLLILVDEKKVSLDDKISTWVPEIPHSDEVTLGQLAHMTSGYTDYVIGNEEVDVMLYTDPFRQWAPEELLKTVTSKPLLYPPGTNWNYAHTNYLILGLALERLTGKRMSDLMQEKVLGPLRLTNTTDPGPGTPAIPEPALHAFTSERRSQLGIPAGTRFYEESTYWNPSWTITRGAIQTTDIFDVNETAVAMGTGRLLSQESYRKMISTDLRGATTALPGCATCFPQSEAYSYGLGIVTTGNWLMQNPLFSGEAGAFAYLPSKKVAIALALTFAEDAFAPDGSYKSEVGSNAVDPVWREIATVVAPDDPPPPMTS</sequence>
<keyword evidence="2" id="KW-0732">Signal</keyword>
<dbReference type="EMBL" id="JAAXKZ010000026">
    <property type="protein sequence ID" value="NMH91846.1"/>
    <property type="molecule type" value="Genomic_DNA"/>
</dbReference>
<proteinExistence type="predicted"/>
<feature type="compositionally biased region" description="Low complexity" evidence="1">
    <location>
        <begin position="26"/>
        <end position="44"/>
    </location>
</feature>
<comment type="caution">
    <text evidence="4">The sequence shown here is derived from an EMBL/GenBank/DDBJ whole genome shotgun (WGS) entry which is preliminary data.</text>
</comment>
<organism evidence="4 5">
    <name type="scientific">Pseudonocardia bannensis</name>
    <dbReference type="NCBI Taxonomy" id="630973"/>
    <lineage>
        <taxon>Bacteria</taxon>
        <taxon>Bacillati</taxon>
        <taxon>Actinomycetota</taxon>
        <taxon>Actinomycetes</taxon>
        <taxon>Pseudonocardiales</taxon>
        <taxon>Pseudonocardiaceae</taxon>
        <taxon>Pseudonocardia</taxon>
    </lineage>
</organism>
<evidence type="ECO:0000256" key="2">
    <source>
        <dbReference type="SAM" id="SignalP"/>
    </source>
</evidence>
<feature type="region of interest" description="Disordered" evidence="1">
    <location>
        <begin position="23"/>
        <end position="44"/>
    </location>
</feature>
<dbReference type="PROSITE" id="PS51257">
    <property type="entry name" value="PROKAR_LIPOPROTEIN"/>
    <property type="match status" value="1"/>
</dbReference>